<feature type="compositionally biased region" description="Gly residues" evidence="1">
    <location>
        <begin position="28"/>
        <end position="38"/>
    </location>
</feature>
<feature type="compositionally biased region" description="Basic and acidic residues" evidence="1">
    <location>
        <begin position="1"/>
        <end position="12"/>
    </location>
</feature>
<feature type="non-terminal residue" evidence="2">
    <location>
        <position position="191"/>
    </location>
</feature>
<feature type="compositionally biased region" description="Basic and acidic residues" evidence="1">
    <location>
        <begin position="99"/>
        <end position="119"/>
    </location>
</feature>
<sequence>ERRGRIRGDDRPGVGGRARGTGRDPGRHGGAVGGGDPGGTPDRLLRDRPRGADDPRLLHAPDAPGLRRPRRRRHDHAAGRCRRSPDCFLWHRVLLDGSGADRDDQGVGRQGADADRATGRGDAPGGGRGAGVAGPNDGHRPGRLGGDQPAADGEPVRDRGAGLLRSGLDPAAGSDRAERGRDAGPTHESGV</sequence>
<organism evidence="2">
    <name type="scientific">uncultured Thermomicrobiales bacterium</name>
    <dbReference type="NCBI Taxonomy" id="1645740"/>
    <lineage>
        <taxon>Bacteria</taxon>
        <taxon>Pseudomonadati</taxon>
        <taxon>Thermomicrobiota</taxon>
        <taxon>Thermomicrobia</taxon>
        <taxon>Thermomicrobiales</taxon>
        <taxon>environmental samples</taxon>
    </lineage>
</organism>
<dbReference type="AlphaFoldDB" id="A0A6J4TTR8"/>
<feature type="compositionally biased region" description="Basic residues" evidence="1">
    <location>
        <begin position="67"/>
        <end position="82"/>
    </location>
</feature>
<evidence type="ECO:0000256" key="1">
    <source>
        <dbReference type="SAM" id="MobiDB-lite"/>
    </source>
</evidence>
<keyword evidence="2" id="KW-0413">Isomerase</keyword>
<feature type="region of interest" description="Disordered" evidence="1">
    <location>
        <begin position="97"/>
        <end position="191"/>
    </location>
</feature>
<name>A0A6J4TTR8_9BACT</name>
<accession>A0A6J4TTR8</accession>
<feature type="compositionally biased region" description="Gly residues" evidence="1">
    <location>
        <begin position="122"/>
        <end position="132"/>
    </location>
</feature>
<feature type="region of interest" description="Disordered" evidence="1">
    <location>
        <begin position="1"/>
        <end position="83"/>
    </location>
</feature>
<feature type="compositionally biased region" description="Basic and acidic residues" evidence="1">
    <location>
        <begin position="175"/>
        <end position="191"/>
    </location>
</feature>
<dbReference type="EMBL" id="CADCWE010000055">
    <property type="protein sequence ID" value="CAA9530830.1"/>
    <property type="molecule type" value="Genomic_DNA"/>
</dbReference>
<evidence type="ECO:0000313" key="2">
    <source>
        <dbReference type="EMBL" id="CAA9530830.1"/>
    </source>
</evidence>
<feature type="non-terminal residue" evidence="2">
    <location>
        <position position="1"/>
    </location>
</feature>
<proteinExistence type="predicted"/>
<gene>
    <name evidence="2" type="ORF">AVDCRST_MAG73-934</name>
</gene>
<protein>
    <submittedName>
        <fullName evidence="2">Sugar isomerase (SIS)</fullName>
    </submittedName>
</protein>
<dbReference type="GO" id="GO:0016853">
    <property type="term" value="F:isomerase activity"/>
    <property type="evidence" value="ECO:0007669"/>
    <property type="project" value="UniProtKB-KW"/>
</dbReference>
<reference evidence="2" key="1">
    <citation type="submission" date="2020-02" db="EMBL/GenBank/DDBJ databases">
        <authorList>
            <person name="Meier V. D."/>
        </authorList>
    </citation>
    <scope>NUCLEOTIDE SEQUENCE</scope>
    <source>
        <strain evidence="2">AVDCRST_MAG73</strain>
    </source>
</reference>
<feature type="compositionally biased region" description="Basic and acidic residues" evidence="1">
    <location>
        <begin position="43"/>
        <end position="59"/>
    </location>
</feature>